<dbReference type="PATRIC" id="fig|1703772.3.peg.1737"/>
<protein>
    <recommendedName>
        <fullName evidence="3">HTH tetR-type domain-containing protein</fullName>
    </recommendedName>
</protein>
<dbReference type="PROSITE" id="PS50977">
    <property type="entry name" value="HTH_TETR_2"/>
    <property type="match status" value="1"/>
</dbReference>
<dbReference type="PANTHER" id="PTHR43479">
    <property type="entry name" value="ACREF/ENVCD OPERON REPRESSOR-RELATED"/>
    <property type="match status" value="1"/>
</dbReference>
<dbReference type="PROSITE" id="PS01081">
    <property type="entry name" value="HTH_TETR_1"/>
    <property type="match status" value="1"/>
</dbReference>
<keyword evidence="1 2" id="KW-0238">DNA-binding</keyword>
<reference evidence="4 5" key="1">
    <citation type="journal article" date="2015" name="Microbiome">
        <title>Genomic resolution of linkages in carbon, nitrogen, and sulfur cycling among widespread estuary sediment bacteria.</title>
        <authorList>
            <person name="Baker B.J."/>
            <person name="Lazar C.S."/>
            <person name="Teske A.P."/>
            <person name="Dick G.J."/>
        </authorList>
    </citation>
    <scope>NUCLEOTIDE SEQUENCE [LARGE SCALE GENOMIC DNA]</scope>
    <source>
        <strain evidence="4">DG_78</strain>
    </source>
</reference>
<feature type="DNA-binding region" description="H-T-H motif" evidence="2">
    <location>
        <begin position="32"/>
        <end position="51"/>
    </location>
</feature>
<dbReference type="SUPFAM" id="SSF46689">
    <property type="entry name" value="Homeodomain-like"/>
    <property type="match status" value="1"/>
</dbReference>
<dbReference type="InterPro" id="IPR023772">
    <property type="entry name" value="DNA-bd_HTH_TetR-type_CS"/>
</dbReference>
<dbReference type="PANTHER" id="PTHR43479:SF11">
    <property type="entry name" value="ACREF_ENVCD OPERON REPRESSOR-RELATED"/>
    <property type="match status" value="1"/>
</dbReference>
<dbReference type="Proteomes" id="UP000051012">
    <property type="component" value="Unassembled WGS sequence"/>
</dbReference>
<dbReference type="InterPro" id="IPR001647">
    <property type="entry name" value="HTH_TetR"/>
</dbReference>
<evidence type="ECO:0000313" key="4">
    <source>
        <dbReference type="EMBL" id="KPJ72656.1"/>
    </source>
</evidence>
<proteinExistence type="predicted"/>
<dbReference type="PRINTS" id="PR00455">
    <property type="entry name" value="HTHTETR"/>
</dbReference>
<evidence type="ECO:0000313" key="5">
    <source>
        <dbReference type="Proteomes" id="UP000051012"/>
    </source>
</evidence>
<evidence type="ECO:0000259" key="3">
    <source>
        <dbReference type="PROSITE" id="PS50977"/>
    </source>
</evidence>
<dbReference type="AlphaFoldDB" id="A0A0S7YD90"/>
<comment type="caution">
    <text evidence="4">The sequence shown here is derived from an EMBL/GenBank/DDBJ whole genome shotgun (WGS) entry which is preliminary data.</text>
</comment>
<dbReference type="EMBL" id="LJNI01000063">
    <property type="protein sequence ID" value="KPJ72656.1"/>
    <property type="molecule type" value="Genomic_DNA"/>
</dbReference>
<dbReference type="Gene3D" id="1.10.357.10">
    <property type="entry name" value="Tetracycline Repressor, domain 2"/>
    <property type="match status" value="1"/>
</dbReference>
<feature type="domain" description="HTH tetR-type" evidence="3">
    <location>
        <begin position="9"/>
        <end position="69"/>
    </location>
</feature>
<dbReference type="InterPro" id="IPR050624">
    <property type="entry name" value="HTH-type_Tx_Regulator"/>
</dbReference>
<evidence type="ECO:0000256" key="2">
    <source>
        <dbReference type="PROSITE-ProRule" id="PRU00335"/>
    </source>
</evidence>
<accession>A0A0S7YD90</accession>
<dbReference type="Pfam" id="PF00440">
    <property type="entry name" value="TetR_N"/>
    <property type="match status" value="1"/>
</dbReference>
<evidence type="ECO:0000256" key="1">
    <source>
        <dbReference type="ARBA" id="ARBA00023125"/>
    </source>
</evidence>
<gene>
    <name evidence="4" type="ORF">AMJ52_05640</name>
</gene>
<dbReference type="GO" id="GO:0003677">
    <property type="term" value="F:DNA binding"/>
    <property type="evidence" value="ECO:0007669"/>
    <property type="project" value="UniProtKB-UniRule"/>
</dbReference>
<name>A0A0S7YD90_UNCT6</name>
<dbReference type="InterPro" id="IPR009057">
    <property type="entry name" value="Homeodomain-like_sf"/>
</dbReference>
<organism evidence="4 5">
    <name type="scientific">candidate division TA06 bacterium DG_78</name>
    <dbReference type="NCBI Taxonomy" id="1703772"/>
    <lineage>
        <taxon>Bacteria</taxon>
        <taxon>Bacteria division TA06</taxon>
    </lineage>
</organism>
<sequence>MTREVKKPEIRKNEILDAARKFFFQKGYEQTSIQDIIDELGIAKGTFYHYFTSKIDMLDQLVDRTTSEISAALTQIVDSDRNAIDKFNAFFRTATIMKMQKLDVFLVMLKVMFKDENTIIRVKMYRRMVEKNAHLFSSIIKQGVEERIFNTQFPEDVGELLMQVGSVLNETVCRLLIKKDAEPHYIVETIETKMKLYQNAMERILGAPTGSLQIYAPKDYGDIVTLFYQKLREDKSNENNKT</sequence>